<dbReference type="SUPFAM" id="SSF46934">
    <property type="entry name" value="UBA-like"/>
    <property type="match status" value="1"/>
</dbReference>
<dbReference type="Gene3D" id="1.10.287.110">
    <property type="entry name" value="DnaJ domain"/>
    <property type="match status" value="1"/>
</dbReference>
<feature type="domain" description="UBA" evidence="2">
    <location>
        <begin position="265"/>
        <end position="309"/>
    </location>
</feature>
<dbReference type="FunFam" id="1.10.287.110:FF:000002">
    <property type="entry name" value="putative tyrosine-protein phosphatase auxilin isoform X2"/>
    <property type="match status" value="1"/>
</dbReference>
<dbReference type="GO" id="GO:0072318">
    <property type="term" value="P:clathrin coat disassembly"/>
    <property type="evidence" value="ECO:0007669"/>
    <property type="project" value="TreeGrafter"/>
</dbReference>
<dbReference type="Gene3D" id="1.10.8.10">
    <property type="entry name" value="DNA helicase RuvA subunit, C-terminal domain"/>
    <property type="match status" value="1"/>
</dbReference>
<dbReference type="Proteomes" id="UP001149163">
    <property type="component" value="Unassembled WGS sequence"/>
</dbReference>
<dbReference type="InterPro" id="IPR036869">
    <property type="entry name" value="J_dom_sf"/>
</dbReference>
<gene>
    <name evidence="3" type="ORF">N7482_002639</name>
</gene>
<feature type="compositionally biased region" description="Low complexity" evidence="1">
    <location>
        <begin position="125"/>
        <end position="139"/>
    </location>
</feature>
<protein>
    <recommendedName>
        <fullName evidence="2">UBA domain-containing protein</fullName>
    </recommendedName>
</protein>
<feature type="region of interest" description="Disordered" evidence="1">
    <location>
        <begin position="77"/>
        <end position="275"/>
    </location>
</feature>
<proteinExistence type="predicted"/>
<feature type="compositionally biased region" description="Pro residues" evidence="1">
    <location>
        <begin position="561"/>
        <end position="574"/>
    </location>
</feature>
<evidence type="ECO:0000313" key="4">
    <source>
        <dbReference type="Proteomes" id="UP001149163"/>
    </source>
</evidence>
<reference evidence="3" key="1">
    <citation type="submission" date="2022-11" db="EMBL/GenBank/DDBJ databases">
        <authorList>
            <person name="Petersen C."/>
        </authorList>
    </citation>
    <scope>NUCLEOTIDE SEQUENCE</scope>
    <source>
        <strain evidence="3">IBT 26290</strain>
    </source>
</reference>
<evidence type="ECO:0000259" key="2">
    <source>
        <dbReference type="PROSITE" id="PS50030"/>
    </source>
</evidence>
<keyword evidence="4" id="KW-1185">Reference proteome</keyword>
<dbReference type="GO" id="GO:0030276">
    <property type="term" value="F:clathrin binding"/>
    <property type="evidence" value="ECO:0007669"/>
    <property type="project" value="TreeGrafter"/>
</dbReference>
<dbReference type="SUPFAM" id="SSF48452">
    <property type="entry name" value="TPR-like"/>
    <property type="match status" value="1"/>
</dbReference>
<feature type="compositionally biased region" description="Polar residues" evidence="1">
    <location>
        <begin position="317"/>
        <end position="329"/>
    </location>
</feature>
<feature type="compositionally biased region" description="Basic and acidic residues" evidence="1">
    <location>
        <begin position="84"/>
        <end position="104"/>
    </location>
</feature>
<evidence type="ECO:0000313" key="3">
    <source>
        <dbReference type="EMBL" id="KAJ5176762.1"/>
    </source>
</evidence>
<dbReference type="PROSITE" id="PS50030">
    <property type="entry name" value="UBA"/>
    <property type="match status" value="1"/>
</dbReference>
<dbReference type="Pfam" id="PF22562">
    <property type="entry name" value="UBA_7"/>
    <property type="match status" value="1"/>
</dbReference>
<feature type="region of interest" description="Disordered" evidence="1">
    <location>
        <begin position="755"/>
        <end position="775"/>
    </location>
</feature>
<dbReference type="RefSeq" id="XP_056548370.1">
    <property type="nucleotide sequence ID" value="XM_056684764.1"/>
</dbReference>
<dbReference type="PANTHER" id="PTHR23172">
    <property type="entry name" value="AUXILIN/CYCLIN G-ASSOCIATED KINASE-RELATED"/>
    <property type="match status" value="1"/>
</dbReference>
<dbReference type="GeneID" id="81423940"/>
<name>A0A9W9LVB1_9EURO</name>
<evidence type="ECO:0000256" key="1">
    <source>
        <dbReference type="SAM" id="MobiDB-lite"/>
    </source>
</evidence>
<comment type="caution">
    <text evidence="3">The sequence shown here is derived from an EMBL/GenBank/DDBJ whole genome shotgun (WGS) entry which is preliminary data.</text>
</comment>
<feature type="compositionally biased region" description="Polar residues" evidence="1">
    <location>
        <begin position="109"/>
        <end position="124"/>
    </location>
</feature>
<dbReference type="PANTHER" id="PTHR23172:SF19">
    <property type="entry name" value="J DOMAIN-CONTAINING PROTEIN"/>
    <property type="match status" value="1"/>
</dbReference>
<dbReference type="Gene3D" id="1.25.40.10">
    <property type="entry name" value="Tetratricopeptide repeat domain"/>
    <property type="match status" value="1"/>
</dbReference>
<dbReference type="SMART" id="SM00165">
    <property type="entry name" value="UBA"/>
    <property type="match status" value="1"/>
</dbReference>
<accession>A0A9W9LVB1</accession>
<feature type="compositionally biased region" description="Polar residues" evidence="1">
    <location>
        <begin position="38"/>
        <end position="55"/>
    </location>
</feature>
<dbReference type="GO" id="GO:0031982">
    <property type="term" value="C:vesicle"/>
    <property type="evidence" value="ECO:0007669"/>
    <property type="project" value="TreeGrafter"/>
</dbReference>
<sequence length="902" mass="97353">MDDLNGLSWSSNSNAPANKPPPMGAGFMFPNVRPNGASGRSTPISAASNRSNSPSKPAAQTGDSFANLVSFSSSAANKNMSLEEQQKRLQQEKAKKAAEDRSRYEAQYGGQNSQFWDSFEQGRTQSPAAAPASQSVSPPADDDDILAAFNSAAPVDASTNFPVPSSNASPQIGANSRQPTPSRGIAMQDNSEGMGAFGDDDDDPFGLNQLKPKPAPSPPQAQDDDDDFLGLLGKPVSEIPPQQGLPQRTDSSNRDRDHQSASPMPSNEVDRAIAELVDMGFPAEKSRQALKTTDSGIDIQAAVSWLLTKAHEESRQKSQGRSPAPGQSSERTERSDSRNRDAPSWMREPRPQPPRSREDSRSPGAGEKDPAQVASQFGNNLLKTAGSLWKTGSKRFQQAVNEFNADHDPNQPKWMRDASAPRDEPFLPQPVRRGGERDPAPAKPQDFTNEALLLESGDLRPPRKPARPQDQHQSAAPSSSDPSRQPSPATRQMQQANFLQRPSRPNTTEPKSRISRFAAEEQSTQAYVSPARRRRPQAPTSAAEPNVDLFNSPIPSSQPSKPGPQPQTRPPPARSPTIPVRPKAPPRSIPPVSAEALQSTHRHREKAAEAYKRGDYAAAHQSFSTALGMLPETHPITIIVRSNRAMTGLKIGEPKGAIDDADTILSLIGPSKGEDESIDLGNGEAAKPMKDFFGKALMRKAEALEQLERWVDAAQAWKLAVESGHGGGTSIQGRNRCEKAAGISKIPSKSLAPVKKRPIPVPQKSSALSDLSGTAASGQDSAAVSRLRAANKAAERADEEKFALTESVDGRIAAWRNGKQDNLRALLGSLDSVLWAESGWKKINLSELVLPNKVKIQYMKGIAKVHPDKISTTATTEQRMIAGAVFGTLNEAWDKFRVENNL</sequence>
<feature type="region of interest" description="Disordered" evidence="1">
    <location>
        <begin position="1"/>
        <end position="64"/>
    </location>
</feature>
<feature type="region of interest" description="Disordered" evidence="1">
    <location>
        <begin position="399"/>
        <end position="611"/>
    </location>
</feature>
<dbReference type="AlphaFoldDB" id="A0A9W9LVB1"/>
<dbReference type="GO" id="GO:0005737">
    <property type="term" value="C:cytoplasm"/>
    <property type="evidence" value="ECO:0007669"/>
    <property type="project" value="TreeGrafter"/>
</dbReference>
<organism evidence="3 4">
    <name type="scientific">Penicillium canariense</name>
    <dbReference type="NCBI Taxonomy" id="189055"/>
    <lineage>
        <taxon>Eukaryota</taxon>
        <taxon>Fungi</taxon>
        <taxon>Dikarya</taxon>
        <taxon>Ascomycota</taxon>
        <taxon>Pezizomycotina</taxon>
        <taxon>Eurotiomycetes</taxon>
        <taxon>Eurotiomycetidae</taxon>
        <taxon>Eurotiales</taxon>
        <taxon>Aspergillaceae</taxon>
        <taxon>Penicillium</taxon>
    </lineage>
</organism>
<dbReference type="OrthoDB" id="1717591at2759"/>
<feature type="compositionally biased region" description="Low complexity" evidence="1">
    <location>
        <begin position="471"/>
        <end position="489"/>
    </location>
</feature>
<feature type="compositionally biased region" description="Polar residues" evidence="1">
    <location>
        <begin position="763"/>
        <end position="775"/>
    </location>
</feature>
<feature type="compositionally biased region" description="Low complexity" evidence="1">
    <location>
        <begin position="8"/>
        <end position="17"/>
    </location>
</feature>
<dbReference type="EMBL" id="JAPQKN010000001">
    <property type="protein sequence ID" value="KAJ5176762.1"/>
    <property type="molecule type" value="Genomic_DNA"/>
</dbReference>
<feature type="compositionally biased region" description="Polar residues" evidence="1">
    <location>
        <begin position="157"/>
        <end position="181"/>
    </location>
</feature>
<dbReference type="InterPro" id="IPR015940">
    <property type="entry name" value="UBA"/>
</dbReference>
<dbReference type="InterPro" id="IPR011990">
    <property type="entry name" value="TPR-like_helical_dom_sf"/>
</dbReference>
<feature type="compositionally biased region" description="Basic and acidic residues" evidence="1">
    <location>
        <begin position="404"/>
        <end position="425"/>
    </location>
</feature>
<dbReference type="FunFam" id="1.25.40.10:FF:000354">
    <property type="entry name" value="UBA domain-containing protein 7"/>
    <property type="match status" value="1"/>
</dbReference>
<reference evidence="3" key="2">
    <citation type="journal article" date="2023" name="IMA Fungus">
        <title>Comparative genomic study of the Penicillium genus elucidates a diverse pangenome and 15 lateral gene transfer events.</title>
        <authorList>
            <person name="Petersen C."/>
            <person name="Sorensen T."/>
            <person name="Nielsen M.R."/>
            <person name="Sondergaard T.E."/>
            <person name="Sorensen J.L."/>
            <person name="Fitzpatrick D.A."/>
            <person name="Frisvad J.C."/>
            <person name="Nielsen K.L."/>
        </authorList>
    </citation>
    <scope>NUCLEOTIDE SEQUENCE</scope>
    <source>
        <strain evidence="3">IBT 26290</strain>
    </source>
</reference>
<dbReference type="InterPro" id="IPR009060">
    <property type="entry name" value="UBA-like_sf"/>
</dbReference>
<dbReference type="SUPFAM" id="SSF46565">
    <property type="entry name" value="Chaperone J-domain"/>
    <property type="match status" value="1"/>
</dbReference>
<feature type="compositionally biased region" description="Polar residues" evidence="1">
    <location>
        <begin position="490"/>
        <end position="509"/>
    </location>
</feature>
<feature type="compositionally biased region" description="Basic and acidic residues" evidence="1">
    <location>
        <begin position="330"/>
        <end position="370"/>
    </location>
</feature>
<feature type="region of interest" description="Disordered" evidence="1">
    <location>
        <begin position="310"/>
        <end position="379"/>
    </location>
</feature>
<dbReference type="GO" id="GO:0072583">
    <property type="term" value="P:clathrin-dependent endocytosis"/>
    <property type="evidence" value="ECO:0007669"/>
    <property type="project" value="TreeGrafter"/>
</dbReference>